<feature type="region of interest" description="Disordered" evidence="1">
    <location>
        <begin position="1"/>
        <end position="96"/>
    </location>
</feature>
<dbReference type="InParanoid" id="A0A1X7T8F9"/>
<evidence type="ECO:0000313" key="3">
    <source>
        <dbReference type="EnsemblMetazoa" id="Aqu2.1.10834_001"/>
    </source>
</evidence>
<sequence length="197" mass="23335">MLESTNQQKTHTTSATTALSYKKQKRSDSFWGLKRHVPLQDVSNSKKRCTDYYKGKKREQRSKESLVEKGERLRQIRESARMRRSTENESQARGDSCLNYKRLRSQERCANELEAQREARLTDLRERSQQRCLNESDSQREARLTDLRKRSQQQCANEFNSQKEARLTDLKERSQQRCLNASESHRESCLTDLRERS</sequence>
<feature type="compositionally biased region" description="Polar residues" evidence="1">
    <location>
        <begin position="1"/>
        <end position="19"/>
    </location>
</feature>
<dbReference type="Pfam" id="PF21107">
    <property type="entry name" value="STPRs"/>
    <property type="match status" value="1"/>
</dbReference>
<accession>A0A1X7T8F9</accession>
<dbReference type="AlphaFoldDB" id="A0A1X7T8F9"/>
<organism evidence="3">
    <name type="scientific">Amphimedon queenslandica</name>
    <name type="common">Sponge</name>
    <dbReference type="NCBI Taxonomy" id="400682"/>
    <lineage>
        <taxon>Eukaryota</taxon>
        <taxon>Metazoa</taxon>
        <taxon>Porifera</taxon>
        <taxon>Demospongiae</taxon>
        <taxon>Heteroscleromorpha</taxon>
        <taxon>Haplosclerida</taxon>
        <taxon>Niphatidae</taxon>
        <taxon>Amphimedon</taxon>
    </lineage>
</organism>
<feature type="domain" description="STPR" evidence="2">
    <location>
        <begin position="116"/>
        <end position="187"/>
    </location>
</feature>
<name>A0A1X7T8F9_AMPQE</name>
<evidence type="ECO:0000259" key="2">
    <source>
        <dbReference type="Pfam" id="PF21107"/>
    </source>
</evidence>
<dbReference type="InterPro" id="IPR048998">
    <property type="entry name" value="STPR"/>
</dbReference>
<feature type="compositionally biased region" description="Basic and acidic residues" evidence="1">
    <location>
        <begin position="61"/>
        <end position="92"/>
    </location>
</feature>
<dbReference type="EnsemblMetazoa" id="Aqu2.1.10834_001">
    <property type="protein sequence ID" value="Aqu2.1.10834_001"/>
    <property type="gene ID" value="Aqu2.1.10834"/>
</dbReference>
<protein>
    <recommendedName>
        <fullName evidence="2">STPR domain-containing protein</fullName>
    </recommendedName>
</protein>
<proteinExistence type="predicted"/>
<reference evidence="3" key="1">
    <citation type="submission" date="2017-05" db="UniProtKB">
        <authorList>
            <consortium name="EnsemblMetazoa"/>
        </authorList>
    </citation>
    <scope>IDENTIFICATION</scope>
</reference>
<evidence type="ECO:0000256" key="1">
    <source>
        <dbReference type="SAM" id="MobiDB-lite"/>
    </source>
</evidence>